<accession>A0A8K0D6L7</accession>
<name>A0A8K0D6L7_IGNLU</name>
<protein>
    <submittedName>
        <fullName evidence="2">Uncharacterized protein</fullName>
    </submittedName>
</protein>
<sequence>YKSNKPITTNTISPRNLKENKSQYGTTKMMPTSIGYDKNKITKKSKPCALSVGLPLNIQK</sequence>
<evidence type="ECO:0000256" key="1">
    <source>
        <dbReference type="SAM" id="MobiDB-lite"/>
    </source>
</evidence>
<reference evidence="2" key="1">
    <citation type="submission" date="2019-08" db="EMBL/GenBank/DDBJ databases">
        <title>The genome of the North American firefly Photinus pyralis.</title>
        <authorList>
            <consortium name="Photinus pyralis genome working group"/>
            <person name="Fallon T.R."/>
            <person name="Sander Lower S.E."/>
            <person name="Weng J.-K."/>
        </authorList>
    </citation>
    <scope>NUCLEOTIDE SEQUENCE</scope>
    <source>
        <strain evidence="2">TRF0915ILg1</strain>
        <tissue evidence="2">Whole body</tissue>
    </source>
</reference>
<dbReference type="Proteomes" id="UP000801492">
    <property type="component" value="Unassembled WGS sequence"/>
</dbReference>
<comment type="caution">
    <text evidence="2">The sequence shown here is derived from an EMBL/GenBank/DDBJ whole genome shotgun (WGS) entry which is preliminary data.</text>
</comment>
<feature type="region of interest" description="Disordered" evidence="1">
    <location>
        <begin position="1"/>
        <end position="31"/>
    </location>
</feature>
<gene>
    <name evidence="2" type="ORF">ILUMI_08587</name>
</gene>
<dbReference type="EMBL" id="VTPC01004028">
    <property type="protein sequence ID" value="KAF2897588.1"/>
    <property type="molecule type" value="Genomic_DNA"/>
</dbReference>
<organism evidence="2 3">
    <name type="scientific">Ignelater luminosus</name>
    <name type="common">Cucubano</name>
    <name type="synonym">Pyrophorus luminosus</name>
    <dbReference type="NCBI Taxonomy" id="2038154"/>
    <lineage>
        <taxon>Eukaryota</taxon>
        <taxon>Metazoa</taxon>
        <taxon>Ecdysozoa</taxon>
        <taxon>Arthropoda</taxon>
        <taxon>Hexapoda</taxon>
        <taxon>Insecta</taxon>
        <taxon>Pterygota</taxon>
        <taxon>Neoptera</taxon>
        <taxon>Endopterygota</taxon>
        <taxon>Coleoptera</taxon>
        <taxon>Polyphaga</taxon>
        <taxon>Elateriformia</taxon>
        <taxon>Elateroidea</taxon>
        <taxon>Elateridae</taxon>
        <taxon>Agrypninae</taxon>
        <taxon>Pyrophorini</taxon>
        <taxon>Ignelater</taxon>
    </lineage>
</organism>
<evidence type="ECO:0000313" key="3">
    <source>
        <dbReference type="Proteomes" id="UP000801492"/>
    </source>
</evidence>
<feature type="non-terminal residue" evidence="2">
    <location>
        <position position="60"/>
    </location>
</feature>
<proteinExistence type="predicted"/>
<evidence type="ECO:0000313" key="2">
    <source>
        <dbReference type="EMBL" id="KAF2897588.1"/>
    </source>
</evidence>
<feature type="compositionally biased region" description="Polar residues" evidence="1">
    <location>
        <begin position="1"/>
        <end position="14"/>
    </location>
</feature>
<dbReference type="AlphaFoldDB" id="A0A8K0D6L7"/>
<keyword evidence="3" id="KW-1185">Reference proteome</keyword>